<comment type="caution">
    <text evidence="1">The sequence shown here is derived from an EMBL/GenBank/DDBJ whole genome shotgun (WGS) entry which is preliminary data.</text>
</comment>
<protein>
    <submittedName>
        <fullName evidence="1">Uncharacterized protein</fullName>
    </submittedName>
</protein>
<gene>
    <name evidence="1" type="ORF">HMPREF9289_0758</name>
</gene>
<reference evidence="1 2" key="1">
    <citation type="submission" date="2010-08" db="EMBL/GenBank/DDBJ databases">
        <authorList>
            <person name="Durkin A.S."/>
            <person name="Madupu R."/>
            <person name="Torralba M."/>
            <person name="Gillis M."/>
            <person name="Methe B."/>
            <person name="Sutton G."/>
            <person name="Nelson K.E."/>
        </authorList>
    </citation>
    <scope>NUCLEOTIDE SEQUENCE [LARGE SCALE GENOMIC DNA]</scope>
    <source>
        <strain evidence="1 2">BVS033A4</strain>
    </source>
</reference>
<accession>E1KW17</accession>
<evidence type="ECO:0000313" key="2">
    <source>
        <dbReference type="Proteomes" id="UP000003807"/>
    </source>
</evidence>
<dbReference type="Proteomes" id="UP000003807">
    <property type="component" value="Unassembled WGS sequence"/>
</dbReference>
<organism evidence="1 2">
    <name type="scientific">Finegoldia magna BVS033A4</name>
    <dbReference type="NCBI Taxonomy" id="866773"/>
    <lineage>
        <taxon>Bacteria</taxon>
        <taxon>Bacillati</taxon>
        <taxon>Bacillota</taxon>
        <taxon>Tissierellia</taxon>
        <taxon>Tissierellales</taxon>
        <taxon>Peptoniphilaceae</taxon>
        <taxon>Finegoldia</taxon>
    </lineage>
</organism>
<dbReference type="RefSeq" id="WP_002839255.1">
    <property type="nucleotide sequence ID" value="NZ_AEDP01000018.1"/>
</dbReference>
<evidence type="ECO:0000313" key="1">
    <source>
        <dbReference type="EMBL" id="EFL54577.1"/>
    </source>
</evidence>
<sequence length="55" mass="6879">MDKTDLIEFLEFRSKFTNREWNEINRCVEFREREKAAQTKLDDLDKKIILERIRF</sequence>
<dbReference type="AlphaFoldDB" id="E1KW17"/>
<name>E1KW17_FINMA</name>
<dbReference type="EMBL" id="AEDP01000018">
    <property type="protein sequence ID" value="EFL54577.1"/>
    <property type="molecule type" value="Genomic_DNA"/>
</dbReference>
<proteinExistence type="predicted"/>